<reference evidence="2" key="2">
    <citation type="submission" date="2015-03" db="EMBL/GenBank/DDBJ databases">
        <title>The genome and structure of Sinorhizobium meliloti phage phiM9.</title>
        <authorList>
            <person name="Johnson M.C."/>
            <person name="Tatum K.B."/>
            <person name="Lynn J.S."/>
            <person name="Brewer T.E."/>
            <person name="Washburn B.K."/>
            <person name="Stroupe M.E."/>
            <person name="Jones K.M."/>
        </authorList>
    </citation>
    <scope>NUCLEOTIDE SEQUENCE [LARGE SCALE GENOMIC DNA]</scope>
</reference>
<dbReference type="GeneID" id="26517686"/>
<dbReference type="InterPro" id="IPR027417">
    <property type="entry name" value="P-loop_NTPase"/>
</dbReference>
<evidence type="ECO:0000313" key="2">
    <source>
        <dbReference type="Proteomes" id="UP000033804"/>
    </source>
</evidence>
<protein>
    <recommendedName>
        <fullName evidence="3">DNMP kinase</fullName>
    </recommendedName>
</protein>
<accession>A0A0F6TGZ7</accession>
<dbReference type="RefSeq" id="YP_009189388.1">
    <property type="nucleotide sequence ID" value="NC_028676.1"/>
</dbReference>
<evidence type="ECO:0000313" key="1">
    <source>
        <dbReference type="EMBL" id="AKE44634.1"/>
    </source>
</evidence>
<dbReference type="Gene3D" id="3.40.50.300">
    <property type="entry name" value="P-loop containing nucleotide triphosphate hydrolases"/>
    <property type="match status" value="1"/>
</dbReference>
<keyword evidence="2" id="KW-1185">Reference proteome</keyword>
<dbReference type="KEGG" id="vg:26517686"/>
<dbReference type="EMBL" id="KP881232">
    <property type="protein sequence ID" value="AKE44634.1"/>
    <property type="molecule type" value="Genomic_DNA"/>
</dbReference>
<gene>
    <name evidence="1" type="ORF">Sm_phiM9_003</name>
</gene>
<evidence type="ECO:0008006" key="3">
    <source>
        <dbReference type="Google" id="ProtNLM"/>
    </source>
</evidence>
<reference evidence="1 2" key="1">
    <citation type="journal article" date="2015" name="J. Virol.">
        <title>Sinorhizobium meliloti Phage ?M9 Defines a New Group of T4 Superfamily Phages with Unusual Genomic Features but a Common T=16 Capsid.</title>
        <authorList>
            <person name="Johnson M.C."/>
            <person name="Tatum K.B."/>
            <person name="Lynn J.S."/>
            <person name="Brewer T.E."/>
            <person name="Lu S."/>
            <person name="Washburn B.K."/>
            <person name="Stroupe M.E."/>
            <person name="Jones K.M."/>
        </authorList>
    </citation>
    <scope>NUCLEOTIDE SEQUENCE [LARGE SCALE GENOMIC DNA]</scope>
</reference>
<organism evidence="1 2">
    <name type="scientific">Sinorhizobium phage phiM9</name>
    <dbReference type="NCBI Taxonomy" id="1636182"/>
    <lineage>
        <taxon>Viruses</taxon>
        <taxon>Duplodnaviria</taxon>
        <taxon>Heunggongvirae</taxon>
        <taxon>Uroviricota</taxon>
        <taxon>Caudoviricetes</taxon>
        <taxon>Pootjesviridae</taxon>
        <taxon>Emnonavirus</taxon>
        <taxon>Emnonavirus phiM9</taxon>
    </lineage>
</organism>
<name>A0A0F6TGZ7_9CAUD</name>
<dbReference type="OrthoDB" id="9152at10239"/>
<dbReference type="Proteomes" id="UP000033804">
    <property type="component" value="Segment"/>
</dbReference>
<sequence length="194" mass="21798">MIVGLIGYKNAGKTQITQAFRGLYPELPVRMIGFSNPLYKMLGVLGITEDEIQDKPNRNTPHPKLGGKSIQFALNSLGTDWGRKMIHENIWTDRAMDDAQSHLINFADNVRFPNEFDAVIDRDGLTVAIINPNVCDDGTAPEAHIADLQEQADYKLFNDPAKKSLNDCANELYQAIIQFRLNKCRTTKSFTLEV</sequence>
<proteinExistence type="predicted"/>